<keyword evidence="5" id="KW-1185">Reference proteome</keyword>
<name>A0ABU9TA78_9HYPH</name>
<comment type="caution">
    <text evidence="4">The sequence shown here is derived from an EMBL/GenBank/DDBJ whole genome shotgun (WGS) entry which is preliminary data.</text>
</comment>
<dbReference type="InterPro" id="IPR052178">
    <property type="entry name" value="Sec_Metab_Biosynth_SDR"/>
</dbReference>
<dbReference type="PROSITE" id="PS00061">
    <property type="entry name" value="ADH_SHORT"/>
    <property type="match status" value="1"/>
</dbReference>
<dbReference type="Pfam" id="PF13561">
    <property type="entry name" value="adh_short_C2"/>
    <property type="match status" value="1"/>
</dbReference>
<dbReference type="PANTHER" id="PTHR43618">
    <property type="entry name" value="7-ALPHA-HYDROXYSTEROID DEHYDROGENASE"/>
    <property type="match status" value="1"/>
</dbReference>
<protein>
    <submittedName>
        <fullName evidence="4">SDR family oxidoreductase</fullName>
    </submittedName>
</protein>
<proteinExistence type="inferred from homology"/>
<keyword evidence="3" id="KW-0560">Oxidoreductase</keyword>
<keyword evidence="2" id="KW-0521">NADP</keyword>
<evidence type="ECO:0000256" key="2">
    <source>
        <dbReference type="ARBA" id="ARBA00022857"/>
    </source>
</evidence>
<dbReference type="InterPro" id="IPR036291">
    <property type="entry name" value="NAD(P)-bd_dom_sf"/>
</dbReference>
<dbReference type="SUPFAM" id="SSF51735">
    <property type="entry name" value="NAD(P)-binding Rossmann-fold domains"/>
    <property type="match status" value="1"/>
</dbReference>
<comment type="similarity">
    <text evidence="1">Belongs to the short-chain dehydrogenases/reductases (SDR) family.</text>
</comment>
<dbReference type="EMBL" id="JBBMQO010000010">
    <property type="protein sequence ID" value="MEM5503035.1"/>
    <property type="molecule type" value="Genomic_DNA"/>
</dbReference>
<evidence type="ECO:0000313" key="5">
    <source>
        <dbReference type="Proteomes" id="UP001477870"/>
    </source>
</evidence>
<dbReference type="InterPro" id="IPR020904">
    <property type="entry name" value="Sc_DH/Rdtase_CS"/>
</dbReference>
<dbReference type="PRINTS" id="PR00081">
    <property type="entry name" value="GDHRDH"/>
</dbReference>
<evidence type="ECO:0000313" key="4">
    <source>
        <dbReference type="EMBL" id="MEM5503035.1"/>
    </source>
</evidence>
<dbReference type="Proteomes" id="UP001477870">
    <property type="component" value="Unassembled WGS sequence"/>
</dbReference>
<accession>A0ABU9TA78</accession>
<dbReference type="RefSeq" id="WP_342849230.1">
    <property type="nucleotide sequence ID" value="NZ_JBBMQO010000010.1"/>
</dbReference>
<dbReference type="Gene3D" id="3.40.50.720">
    <property type="entry name" value="NAD(P)-binding Rossmann-like Domain"/>
    <property type="match status" value="1"/>
</dbReference>
<reference evidence="4 5" key="1">
    <citation type="submission" date="2024-03" db="EMBL/GenBank/DDBJ databases">
        <title>Community enrichment and isolation of bacterial strains for fucoidan degradation.</title>
        <authorList>
            <person name="Sichert A."/>
        </authorList>
    </citation>
    <scope>NUCLEOTIDE SEQUENCE [LARGE SCALE GENOMIC DNA]</scope>
    <source>
        <strain evidence="4 5">AS62</strain>
    </source>
</reference>
<dbReference type="PANTHER" id="PTHR43618:SF8">
    <property type="entry name" value="7ALPHA-HYDROXYSTEROID DEHYDROGENASE"/>
    <property type="match status" value="1"/>
</dbReference>
<gene>
    <name evidence="4" type="ORF">WNY59_15715</name>
</gene>
<dbReference type="PRINTS" id="PR00080">
    <property type="entry name" value="SDRFAMILY"/>
</dbReference>
<evidence type="ECO:0000256" key="1">
    <source>
        <dbReference type="ARBA" id="ARBA00006484"/>
    </source>
</evidence>
<evidence type="ECO:0000256" key="3">
    <source>
        <dbReference type="ARBA" id="ARBA00023002"/>
    </source>
</evidence>
<organism evidence="4 5">
    <name type="scientific">Ahrensia kielensis</name>
    <dbReference type="NCBI Taxonomy" id="76980"/>
    <lineage>
        <taxon>Bacteria</taxon>
        <taxon>Pseudomonadati</taxon>
        <taxon>Pseudomonadota</taxon>
        <taxon>Alphaproteobacteria</taxon>
        <taxon>Hyphomicrobiales</taxon>
        <taxon>Ahrensiaceae</taxon>
        <taxon>Ahrensia</taxon>
    </lineage>
</organism>
<dbReference type="InterPro" id="IPR002347">
    <property type="entry name" value="SDR_fam"/>
</dbReference>
<sequence length="250" mass="26704">MSNELFSIKGKVCLVTGVSRGLGAHIAQLYLSHGAKIIGISREEPRWDVSTYADSFEHFIGDVTDASAVEKLFAHVSDVHGNVDVVVNNAGISQVQRLDKIATHELQKIFDLNVYAATNIATRASAQMRKNKVAGSIINITSVMSDSSMTGLAAYSASKAALSQLTKSMAIEWARSGVRVNNLSPGWFPSAMTDEYFNKGLGQVLKARVPLARLGEASDLDGACLLLASDASRYMTGTTLTVDGGYSLIS</sequence>